<dbReference type="InterPro" id="IPR051323">
    <property type="entry name" value="AtsK-like"/>
</dbReference>
<sequence>MPARYIDVPKAVTGGGKVVVDLKGNINYNEDTIKRLNEQSIPYLPAWNKNEKYEPYEFVEYHDPALRADKSLPNLFPTDSKYEVSNISPKLGTEIKGIQLSQLNAAAKDELALLAAQREVLVFRDQDFISKGPEYVTDYVRHYGELHIHPTSGAPKNYPDIHSVLTGNTDEDPFQKRTNLVAYHSDVSYELNPTAVSFLAVTNSPKEGGGDTVFSDNIEAYKRLSPLFREKLDNLYAIHSAVDQANLSVSRGGVVKRLPVESKHPIIRSHVATGQKILYVNKGFTRRIEGLKIEESDYLLNFLYDHVTKGLDFQIRVNWKPNTVVVFDNRIVSHSAILDFNSSDENARLIVRIAAKGERPVHDLEDLNKPDKSIVYEGPEYLGKRLEKLNI</sequence>
<dbReference type="GO" id="GO:0046872">
    <property type="term" value="F:metal ion binding"/>
    <property type="evidence" value="ECO:0007669"/>
    <property type="project" value="UniProtKB-KW"/>
</dbReference>
<accession>A0A9W4TXI1</accession>
<dbReference type="Proteomes" id="UP001152885">
    <property type="component" value="Unassembled WGS sequence"/>
</dbReference>
<keyword evidence="6" id="KW-0408">Iron</keyword>
<evidence type="ECO:0000256" key="3">
    <source>
        <dbReference type="ARBA" id="ARBA00022723"/>
    </source>
</evidence>
<dbReference type="GO" id="GO:0044273">
    <property type="term" value="P:sulfur compound catabolic process"/>
    <property type="evidence" value="ECO:0007669"/>
    <property type="project" value="TreeGrafter"/>
</dbReference>
<dbReference type="Gene3D" id="3.60.130.10">
    <property type="entry name" value="Clavaminate synthase-like"/>
    <property type="match status" value="1"/>
</dbReference>
<evidence type="ECO:0000313" key="8">
    <source>
        <dbReference type="EMBL" id="CAI5758707.1"/>
    </source>
</evidence>
<comment type="caution">
    <text evidence="8">The sequence shown here is derived from an EMBL/GenBank/DDBJ whole genome shotgun (WGS) entry which is preliminary data.</text>
</comment>
<evidence type="ECO:0000256" key="1">
    <source>
        <dbReference type="ARBA" id="ARBA00001954"/>
    </source>
</evidence>
<dbReference type="GO" id="GO:0005737">
    <property type="term" value="C:cytoplasm"/>
    <property type="evidence" value="ECO:0007669"/>
    <property type="project" value="TreeGrafter"/>
</dbReference>
<dbReference type="SUPFAM" id="SSF51197">
    <property type="entry name" value="Clavaminate synthase-like"/>
    <property type="match status" value="1"/>
</dbReference>
<dbReference type="GO" id="GO:0000907">
    <property type="term" value="F:sulfonate dioxygenase activity"/>
    <property type="evidence" value="ECO:0007669"/>
    <property type="project" value="TreeGrafter"/>
</dbReference>
<name>A0A9W4TXI1_9ASCO</name>
<dbReference type="AlphaFoldDB" id="A0A9W4TXI1"/>
<keyword evidence="5" id="KW-0560">Oxidoreductase</keyword>
<keyword evidence="9" id="KW-1185">Reference proteome</keyword>
<evidence type="ECO:0000256" key="6">
    <source>
        <dbReference type="ARBA" id="ARBA00023004"/>
    </source>
</evidence>
<reference evidence="8" key="1">
    <citation type="submission" date="2022-12" db="EMBL/GenBank/DDBJ databases">
        <authorList>
            <person name="Brejova B."/>
        </authorList>
    </citation>
    <scope>NUCLEOTIDE SEQUENCE</scope>
</reference>
<dbReference type="PANTHER" id="PTHR30468">
    <property type="entry name" value="ALPHA-KETOGLUTARATE-DEPENDENT SULFONATE DIOXYGENASE"/>
    <property type="match status" value="1"/>
</dbReference>
<proteinExistence type="inferred from homology"/>
<organism evidence="8 9">
    <name type="scientific">Candida verbasci</name>
    <dbReference type="NCBI Taxonomy" id="1227364"/>
    <lineage>
        <taxon>Eukaryota</taxon>
        <taxon>Fungi</taxon>
        <taxon>Dikarya</taxon>
        <taxon>Ascomycota</taxon>
        <taxon>Saccharomycotina</taxon>
        <taxon>Pichiomycetes</taxon>
        <taxon>Debaryomycetaceae</taxon>
        <taxon>Candida/Lodderomyces clade</taxon>
        <taxon>Candida</taxon>
    </lineage>
</organism>
<gene>
    <name evidence="8" type="ORF">CANVERA_P3219</name>
</gene>
<feature type="domain" description="TauD/TfdA-like" evidence="7">
    <location>
        <begin position="84"/>
        <end position="352"/>
    </location>
</feature>
<dbReference type="PANTHER" id="PTHR30468:SF1">
    <property type="entry name" value="ALPHA-KETOGLUTARATE-DEPENDENT SULFONATE DIOXYGENASE"/>
    <property type="match status" value="1"/>
</dbReference>
<dbReference type="EMBL" id="CANTUO010000003">
    <property type="protein sequence ID" value="CAI5758707.1"/>
    <property type="molecule type" value="Genomic_DNA"/>
</dbReference>
<comment type="similarity">
    <text evidence="2">Belongs to the TfdA dioxygenase family.</text>
</comment>
<evidence type="ECO:0000259" key="7">
    <source>
        <dbReference type="Pfam" id="PF02668"/>
    </source>
</evidence>
<dbReference type="InterPro" id="IPR003819">
    <property type="entry name" value="TauD/TfdA-like"/>
</dbReference>
<dbReference type="Pfam" id="PF02668">
    <property type="entry name" value="TauD"/>
    <property type="match status" value="1"/>
</dbReference>
<keyword evidence="4" id="KW-0223">Dioxygenase</keyword>
<evidence type="ECO:0000313" key="9">
    <source>
        <dbReference type="Proteomes" id="UP001152885"/>
    </source>
</evidence>
<keyword evidence="3" id="KW-0479">Metal-binding</keyword>
<comment type="cofactor">
    <cofactor evidence="1">
        <name>Fe(2+)</name>
        <dbReference type="ChEBI" id="CHEBI:29033"/>
    </cofactor>
</comment>
<evidence type="ECO:0000256" key="2">
    <source>
        <dbReference type="ARBA" id="ARBA00005896"/>
    </source>
</evidence>
<dbReference type="InterPro" id="IPR042098">
    <property type="entry name" value="TauD-like_sf"/>
</dbReference>
<protein>
    <recommendedName>
        <fullName evidence="7">TauD/TfdA-like domain-containing protein</fullName>
    </recommendedName>
</protein>
<evidence type="ECO:0000256" key="5">
    <source>
        <dbReference type="ARBA" id="ARBA00023002"/>
    </source>
</evidence>
<dbReference type="FunFam" id="3.60.130.10:FF:000003">
    <property type="entry name" value="Alpha-ketoglutarate-dependent taurine dioxygenase"/>
    <property type="match status" value="1"/>
</dbReference>
<evidence type="ECO:0000256" key="4">
    <source>
        <dbReference type="ARBA" id="ARBA00022964"/>
    </source>
</evidence>
<dbReference type="OrthoDB" id="10257314at2759"/>